<keyword evidence="3" id="KW-1185">Reference proteome</keyword>
<dbReference type="InterPro" id="IPR010727">
    <property type="entry name" value="DUF1302"/>
</dbReference>
<protein>
    <recommendedName>
        <fullName evidence="4">DUF3570 domain-containing protein</fullName>
    </recommendedName>
</protein>
<sequence>MLKKIMFCFLFCITLSNYIFAEDSLFDSAMEMSDNSGGKKLSYTINGNLKSAIYSNDSLDDFSNSYSQLSLKFNMKKGEFGDGYANIIIDNKSIILREAYLNYYFKNLDFRIGKQIISWGRSDGINPTDNITPKDLNILSSESDDQKLANFMLKSKISLNNIRIIGLFIPKYSSSPNLKTGEDILEGDYKNYETKALKVNFEFPVVDTSISYVNGYSLNRGIAVDSSKTTPTPILIPYKEEVYGADFSTTIKSYRISGECAYKNYLENEKYYIPYSELEYTLSVDKTFLKSISTIFQYYEKYIDEYKDLKITPYYDVEMRNRLISKQTAKIQNSLLYKIDWSLMYEQLHIENVGSYNLTTKESIFKTKISYNITDDFIAILGNDSYFGDKGTLIDLIKDDLNRNYLELKISF</sequence>
<gene>
    <name evidence="2" type="ORF">HLVA_21700</name>
</gene>
<dbReference type="KEGG" id="haby:HLVA_21700"/>
<dbReference type="EMBL" id="AP027060">
    <property type="protein sequence ID" value="BDU51601.1"/>
    <property type="molecule type" value="Genomic_DNA"/>
</dbReference>
<organism evidence="2 3">
    <name type="scientific">Haliovirga abyssi</name>
    <dbReference type="NCBI Taxonomy" id="2996794"/>
    <lineage>
        <taxon>Bacteria</taxon>
        <taxon>Fusobacteriati</taxon>
        <taxon>Fusobacteriota</taxon>
        <taxon>Fusobacteriia</taxon>
        <taxon>Fusobacteriales</taxon>
        <taxon>Haliovirgaceae</taxon>
        <taxon>Haliovirga</taxon>
    </lineage>
</organism>
<dbReference type="Pfam" id="PF06980">
    <property type="entry name" value="DUF1302"/>
    <property type="match status" value="1"/>
</dbReference>
<evidence type="ECO:0000313" key="2">
    <source>
        <dbReference type="EMBL" id="BDU51601.1"/>
    </source>
</evidence>
<evidence type="ECO:0000313" key="3">
    <source>
        <dbReference type="Proteomes" id="UP001321582"/>
    </source>
</evidence>
<evidence type="ECO:0008006" key="4">
    <source>
        <dbReference type="Google" id="ProtNLM"/>
    </source>
</evidence>
<keyword evidence="2" id="KW-0614">Plasmid</keyword>
<geneLocation type="plasmid" evidence="2 3">
    <name>pHIC</name>
</geneLocation>
<dbReference type="Proteomes" id="UP001321582">
    <property type="component" value="Plasmid pHIC"/>
</dbReference>
<dbReference type="RefSeq" id="WP_307905472.1">
    <property type="nucleotide sequence ID" value="NZ_AP027060.1"/>
</dbReference>
<dbReference type="AlphaFoldDB" id="A0AAU9DYJ6"/>
<evidence type="ECO:0000256" key="1">
    <source>
        <dbReference type="SAM" id="SignalP"/>
    </source>
</evidence>
<keyword evidence="1" id="KW-0732">Signal</keyword>
<feature type="chain" id="PRO_5043549520" description="DUF3570 domain-containing protein" evidence="1">
    <location>
        <begin position="22"/>
        <end position="412"/>
    </location>
</feature>
<reference evidence="2 3" key="1">
    <citation type="submission" date="2022-11" db="EMBL/GenBank/DDBJ databases">
        <title>Haliovirga abyssi gen. nov., sp. nov., a mesophilic fermentative bacterium isolated from the Iheya North hydrothermal field and the proposal of Haliovirgaceae fam. nov.</title>
        <authorList>
            <person name="Miyazaki U."/>
            <person name="Tame A."/>
            <person name="Miyazaki J."/>
            <person name="Takai K."/>
            <person name="Sawayama S."/>
            <person name="Kitajima M."/>
            <person name="Okamoto A."/>
            <person name="Nakagawa S."/>
        </authorList>
    </citation>
    <scope>NUCLEOTIDE SEQUENCE [LARGE SCALE GENOMIC DNA]</scope>
    <source>
        <strain evidence="2 3">IC12</strain>
        <plasmid evidence="2 3">pHIC</plasmid>
    </source>
</reference>
<feature type="signal peptide" evidence="1">
    <location>
        <begin position="1"/>
        <end position="21"/>
    </location>
</feature>
<accession>A0AAU9DYJ6</accession>
<name>A0AAU9DYJ6_9FUSO</name>
<proteinExistence type="predicted"/>